<dbReference type="SMART" id="SM00342">
    <property type="entry name" value="HTH_ARAC"/>
    <property type="match status" value="1"/>
</dbReference>
<dbReference type="OrthoDB" id="186587at2"/>
<dbReference type="InterPro" id="IPR009057">
    <property type="entry name" value="Homeodomain-like_sf"/>
</dbReference>
<dbReference type="SUPFAM" id="SSF46689">
    <property type="entry name" value="Homeodomain-like"/>
    <property type="match status" value="1"/>
</dbReference>
<dbReference type="InterPro" id="IPR052158">
    <property type="entry name" value="INH-QAR"/>
</dbReference>
<reference evidence="4 5" key="1">
    <citation type="journal article" date="2011" name="Syst. Appl. Microbiol.">
        <title>Defluviimonas denitrificans gen. nov., sp. nov., and Pararhodobacter aggregans gen. nov., sp. nov., non-phototrophic Rhodobacteraceae from the biofilter of a marine aquaculture.</title>
        <authorList>
            <person name="Foesel B.U."/>
            <person name="Drake H.L."/>
            <person name="Schramm A."/>
        </authorList>
    </citation>
    <scope>NUCLEOTIDE SEQUENCE [LARGE SCALE GENOMIC DNA]</scope>
    <source>
        <strain evidence="4 5">D1-19</strain>
    </source>
</reference>
<dbReference type="Gene3D" id="1.10.10.60">
    <property type="entry name" value="Homeodomain-like"/>
    <property type="match status" value="1"/>
</dbReference>
<dbReference type="AlphaFoldDB" id="A0A2T7UXP9"/>
<evidence type="ECO:0000313" key="5">
    <source>
        <dbReference type="Proteomes" id="UP000244810"/>
    </source>
</evidence>
<dbReference type="Gene3D" id="3.40.50.880">
    <property type="match status" value="1"/>
</dbReference>
<dbReference type="Pfam" id="PF12833">
    <property type="entry name" value="HTH_18"/>
    <property type="match status" value="1"/>
</dbReference>
<evidence type="ECO:0000256" key="2">
    <source>
        <dbReference type="ARBA" id="ARBA00023163"/>
    </source>
</evidence>
<dbReference type="CDD" id="cd03137">
    <property type="entry name" value="GATase1_AraC_1"/>
    <property type="match status" value="1"/>
</dbReference>
<keyword evidence="2" id="KW-0804">Transcription</keyword>
<feature type="domain" description="HTH araC/xylS-type" evidence="3">
    <location>
        <begin position="214"/>
        <end position="312"/>
    </location>
</feature>
<dbReference type="Pfam" id="PF01965">
    <property type="entry name" value="DJ-1_PfpI"/>
    <property type="match status" value="1"/>
</dbReference>
<dbReference type="EMBL" id="QDDR01000001">
    <property type="protein sequence ID" value="PVE49557.1"/>
    <property type="molecule type" value="Genomic_DNA"/>
</dbReference>
<name>A0A2T7UXP9_9RHOB</name>
<evidence type="ECO:0000313" key="4">
    <source>
        <dbReference type="EMBL" id="PVE49557.1"/>
    </source>
</evidence>
<accession>A0A2T7UXP9</accession>
<dbReference type="GO" id="GO:0003700">
    <property type="term" value="F:DNA-binding transcription factor activity"/>
    <property type="evidence" value="ECO:0007669"/>
    <property type="project" value="InterPro"/>
</dbReference>
<dbReference type="PANTHER" id="PTHR43130:SF3">
    <property type="entry name" value="HTH-TYPE TRANSCRIPTIONAL REGULATOR RV1931C"/>
    <property type="match status" value="1"/>
</dbReference>
<dbReference type="InterPro" id="IPR029062">
    <property type="entry name" value="Class_I_gatase-like"/>
</dbReference>
<dbReference type="Proteomes" id="UP000244810">
    <property type="component" value="Unassembled WGS sequence"/>
</dbReference>
<dbReference type="InterPro" id="IPR002818">
    <property type="entry name" value="DJ-1/PfpI"/>
</dbReference>
<dbReference type="InterPro" id="IPR018060">
    <property type="entry name" value="HTH_AraC"/>
</dbReference>
<protein>
    <submittedName>
        <fullName evidence="4">AraC family transcriptional regulator</fullName>
    </submittedName>
</protein>
<proteinExistence type="predicted"/>
<evidence type="ECO:0000259" key="3">
    <source>
        <dbReference type="PROSITE" id="PS01124"/>
    </source>
</evidence>
<dbReference type="SUPFAM" id="SSF52317">
    <property type="entry name" value="Class I glutamine amidotransferase-like"/>
    <property type="match status" value="1"/>
</dbReference>
<keyword evidence="1" id="KW-0805">Transcription regulation</keyword>
<evidence type="ECO:0000256" key="1">
    <source>
        <dbReference type="ARBA" id="ARBA00023015"/>
    </source>
</evidence>
<dbReference type="GO" id="GO:0043565">
    <property type="term" value="F:sequence-specific DNA binding"/>
    <property type="evidence" value="ECO:0007669"/>
    <property type="project" value="InterPro"/>
</dbReference>
<keyword evidence="5" id="KW-1185">Reference proteome</keyword>
<dbReference type="PANTHER" id="PTHR43130">
    <property type="entry name" value="ARAC-FAMILY TRANSCRIPTIONAL REGULATOR"/>
    <property type="match status" value="1"/>
</dbReference>
<sequence length="317" mass="33572">MPSDSATIAFLLFPATKLLDVAGPLQVFADARPGYRVVLTSAAGGRIVTDTGVALETLPLAGAGPIDTLIVSGGDAARGAAADPALQAALAQAVPGLRRLASVCVGAFVLAAGGWLDGRRAVTHWEYCDRLAAGWPGITVEPDAIFSEDRGVWTSAGVTAGIDMALAMVEADHGRAEALRLARDMVLYLKRPGGQRQFSQPLRQQIAARDGRFEGLTAWIADHLSGDLSVPVLAARAGMSERSFARIFRQVTGLPPARYVEEARVEAAAEALARGEITRKQAVAAFGFGQEERMRRAFHRCKGVAPADWMARFGTKP</sequence>
<dbReference type="PROSITE" id="PS01124">
    <property type="entry name" value="HTH_ARAC_FAMILY_2"/>
    <property type="match status" value="1"/>
</dbReference>
<dbReference type="RefSeq" id="WP_107750061.1">
    <property type="nucleotide sequence ID" value="NZ_QBKF01000001.1"/>
</dbReference>
<gene>
    <name evidence="4" type="ORF">DDE23_03935</name>
</gene>
<comment type="caution">
    <text evidence="4">The sequence shown here is derived from an EMBL/GenBank/DDBJ whole genome shotgun (WGS) entry which is preliminary data.</text>
</comment>
<organism evidence="4 5">
    <name type="scientific">Pararhodobacter aggregans</name>
    <dbReference type="NCBI Taxonomy" id="404875"/>
    <lineage>
        <taxon>Bacteria</taxon>
        <taxon>Pseudomonadati</taxon>
        <taxon>Pseudomonadota</taxon>
        <taxon>Alphaproteobacteria</taxon>
        <taxon>Rhodobacterales</taxon>
        <taxon>Paracoccaceae</taxon>
        <taxon>Pararhodobacter</taxon>
    </lineage>
</organism>